<dbReference type="GO" id="GO:0034709">
    <property type="term" value="C:methylosome"/>
    <property type="evidence" value="ECO:0007669"/>
    <property type="project" value="InterPro"/>
</dbReference>
<evidence type="ECO:0000256" key="2">
    <source>
        <dbReference type="ARBA" id="ARBA00004496"/>
    </source>
</evidence>
<dbReference type="GO" id="GO:0034715">
    <property type="term" value="C:pICln-Sm protein complex"/>
    <property type="evidence" value="ECO:0007669"/>
    <property type="project" value="InterPro"/>
</dbReference>
<evidence type="ECO:0000313" key="7">
    <source>
        <dbReference type="EMBL" id="ORX97215.1"/>
    </source>
</evidence>
<dbReference type="OrthoDB" id="19714at2759"/>
<evidence type="ECO:0000256" key="4">
    <source>
        <dbReference type="ARBA" id="ARBA00022490"/>
    </source>
</evidence>
<dbReference type="AlphaFoldDB" id="A0A1Y1YGV3"/>
<dbReference type="InterPro" id="IPR011993">
    <property type="entry name" value="PH-like_dom_sf"/>
</dbReference>
<dbReference type="InterPro" id="IPR039924">
    <property type="entry name" value="ICln/Lot5/Saf5"/>
</dbReference>
<dbReference type="InParanoid" id="A0A1Y1YGV3"/>
<dbReference type="GO" id="GO:0005681">
    <property type="term" value="C:spliceosomal complex"/>
    <property type="evidence" value="ECO:0007669"/>
    <property type="project" value="TreeGrafter"/>
</dbReference>
<protein>
    <recommendedName>
        <fullName evidence="9">Methylosome subunit pICln</fullName>
    </recommendedName>
</protein>
<comment type="caution">
    <text evidence="7">The sequence shown here is derived from an EMBL/GenBank/DDBJ whole genome shotgun (WGS) entry which is preliminary data.</text>
</comment>
<proteinExistence type="inferred from homology"/>
<dbReference type="GO" id="GO:0006884">
    <property type="term" value="P:cell volume homeostasis"/>
    <property type="evidence" value="ECO:0007669"/>
    <property type="project" value="InterPro"/>
</dbReference>
<dbReference type="Proteomes" id="UP000193498">
    <property type="component" value="Unassembled WGS sequence"/>
</dbReference>
<evidence type="ECO:0000256" key="5">
    <source>
        <dbReference type="ARBA" id="ARBA00023242"/>
    </source>
</evidence>
<dbReference type="FunCoup" id="A0A1Y1YGV3">
    <property type="interactions" value="59"/>
</dbReference>
<dbReference type="GO" id="GO:0005829">
    <property type="term" value="C:cytosol"/>
    <property type="evidence" value="ECO:0007669"/>
    <property type="project" value="InterPro"/>
</dbReference>
<dbReference type="STRING" id="1314790.A0A1Y1YGV3"/>
<dbReference type="GO" id="GO:0006821">
    <property type="term" value="P:chloride transport"/>
    <property type="evidence" value="ECO:0007669"/>
    <property type="project" value="InterPro"/>
</dbReference>
<dbReference type="EMBL" id="MCFE01000137">
    <property type="protein sequence ID" value="ORX97215.1"/>
    <property type="molecule type" value="Genomic_DNA"/>
</dbReference>
<evidence type="ECO:0000313" key="8">
    <source>
        <dbReference type="Proteomes" id="UP000193498"/>
    </source>
</evidence>
<dbReference type="GO" id="GO:0005886">
    <property type="term" value="C:plasma membrane"/>
    <property type="evidence" value="ECO:0007669"/>
    <property type="project" value="InterPro"/>
</dbReference>
<dbReference type="GO" id="GO:0045292">
    <property type="term" value="P:mRNA cis splicing, via spliceosome"/>
    <property type="evidence" value="ECO:0007669"/>
    <property type="project" value="TreeGrafter"/>
</dbReference>
<keyword evidence="5" id="KW-0539">Nucleus</keyword>
<dbReference type="Gene3D" id="2.30.29.30">
    <property type="entry name" value="Pleckstrin-homology domain (PH domain)/Phosphotyrosine-binding domain (PTB)"/>
    <property type="match status" value="1"/>
</dbReference>
<organism evidence="7 8">
    <name type="scientific">Basidiobolus meristosporus CBS 931.73</name>
    <dbReference type="NCBI Taxonomy" id="1314790"/>
    <lineage>
        <taxon>Eukaryota</taxon>
        <taxon>Fungi</taxon>
        <taxon>Fungi incertae sedis</taxon>
        <taxon>Zoopagomycota</taxon>
        <taxon>Entomophthoromycotina</taxon>
        <taxon>Basidiobolomycetes</taxon>
        <taxon>Basidiobolales</taxon>
        <taxon>Basidiobolaceae</taxon>
        <taxon>Basidiobolus</taxon>
    </lineage>
</organism>
<comment type="subcellular location">
    <subcellularLocation>
        <location evidence="2">Cytoplasm</location>
    </subcellularLocation>
    <subcellularLocation>
        <location evidence="1">Nucleus</location>
    </subcellularLocation>
</comment>
<dbReference type="PANTHER" id="PTHR21399:SF0">
    <property type="entry name" value="METHYLOSOME SUBUNIT PICLN"/>
    <property type="match status" value="1"/>
</dbReference>
<accession>A0A1Y1YGV3</accession>
<comment type="similarity">
    <text evidence="3">Belongs to the pICln (TC 1.A.47) family.</text>
</comment>
<sequence length="178" mass="19835">MTITIIRSLPDFQQPNESTDEAAVILRYSQPDTTMLLSPEVPSGTFGKGTIYVTESQVYFFSPETSTGLAIEYPSIVMHAVSREESSGSCVYCQLSDSIHQLFIQASQGQNGENEEDEIDDDFTELRFVPNDAGAVDAIFEAMSECAALHPDFVDEEEFYEDDEEMLEEGQFDDAPEN</sequence>
<feature type="region of interest" description="Disordered" evidence="6">
    <location>
        <begin position="159"/>
        <end position="178"/>
    </location>
</feature>
<keyword evidence="8" id="KW-1185">Reference proteome</keyword>
<evidence type="ECO:0008006" key="9">
    <source>
        <dbReference type="Google" id="ProtNLM"/>
    </source>
</evidence>
<dbReference type="InterPro" id="IPR003521">
    <property type="entry name" value="ICln"/>
</dbReference>
<keyword evidence="4" id="KW-0963">Cytoplasm</keyword>
<name>A0A1Y1YGV3_9FUNG</name>
<dbReference type="PANTHER" id="PTHR21399">
    <property type="entry name" value="CHLORIDE CONDUCTANCE REGULATORY PROTEIN ICLN"/>
    <property type="match status" value="1"/>
</dbReference>
<evidence type="ECO:0000256" key="3">
    <source>
        <dbReference type="ARBA" id="ARBA00007054"/>
    </source>
</evidence>
<dbReference type="GO" id="GO:0000387">
    <property type="term" value="P:spliceosomal snRNP assembly"/>
    <property type="evidence" value="ECO:0007669"/>
    <property type="project" value="InterPro"/>
</dbReference>
<evidence type="ECO:0000256" key="1">
    <source>
        <dbReference type="ARBA" id="ARBA00004123"/>
    </source>
</evidence>
<dbReference type="PRINTS" id="PR01348">
    <property type="entry name" value="ICLNCHANNEL"/>
</dbReference>
<reference evidence="7 8" key="1">
    <citation type="submission" date="2016-07" db="EMBL/GenBank/DDBJ databases">
        <title>Pervasive Adenine N6-methylation of Active Genes in Fungi.</title>
        <authorList>
            <consortium name="DOE Joint Genome Institute"/>
            <person name="Mondo S.J."/>
            <person name="Dannebaum R.O."/>
            <person name="Kuo R.C."/>
            <person name="Labutti K."/>
            <person name="Haridas S."/>
            <person name="Kuo A."/>
            <person name="Salamov A."/>
            <person name="Ahrendt S.R."/>
            <person name="Lipzen A."/>
            <person name="Sullivan W."/>
            <person name="Andreopoulos W.B."/>
            <person name="Clum A."/>
            <person name="Lindquist E."/>
            <person name="Daum C."/>
            <person name="Ramamoorthy G.K."/>
            <person name="Gryganskyi A."/>
            <person name="Culley D."/>
            <person name="Magnuson J.K."/>
            <person name="James T.Y."/>
            <person name="O'Malley M.A."/>
            <person name="Stajich J.E."/>
            <person name="Spatafora J.W."/>
            <person name="Visel A."/>
            <person name="Grigoriev I.V."/>
        </authorList>
    </citation>
    <scope>NUCLEOTIDE SEQUENCE [LARGE SCALE GENOMIC DNA]</scope>
    <source>
        <strain evidence="7 8">CBS 931.73</strain>
    </source>
</reference>
<gene>
    <name evidence="7" type="ORF">K493DRAFT_314187</name>
</gene>
<dbReference type="Pfam" id="PF03517">
    <property type="entry name" value="Voldacs"/>
    <property type="match status" value="1"/>
</dbReference>
<evidence type="ECO:0000256" key="6">
    <source>
        <dbReference type="SAM" id="MobiDB-lite"/>
    </source>
</evidence>